<evidence type="ECO:0000313" key="2">
    <source>
        <dbReference type="EMBL" id="CRX38805.1"/>
    </source>
</evidence>
<dbReference type="RefSeq" id="WP_098038667.1">
    <property type="nucleotide sequence ID" value="NZ_CWGJ01000019.1"/>
</dbReference>
<evidence type="ECO:0000313" key="3">
    <source>
        <dbReference type="Proteomes" id="UP000220251"/>
    </source>
</evidence>
<organism evidence="2 3">
    <name type="scientific">Estrella lausannensis</name>
    <dbReference type="NCBI Taxonomy" id="483423"/>
    <lineage>
        <taxon>Bacteria</taxon>
        <taxon>Pseudomonadati</taxon>
        <taxon>Chlamydiota</taxon>
        <taxon>Chlamydiia</taxon>
        <taxon>Parachlamydiales</taxon>
        <taxon>Candidatus Criblamydiaceae</taxon>
        <taxon>Estrella</taxon>
    </lineage>
</organism>
<reference evidence="3" key="1">
    <citation type="submission" date="2015-06" db="EMBL/GenBank/DDBJ databases">
        <authorList>
            <person name="Bertelli C."/>
        </authorList>
    </citation>
    <scope>NUCLEOTIDE SEQUENCE [LARGE SCALE GENOMIC DNA]</scope>
    <source>
        <strain evidence="3">CRIB-30</strain>
    </source>
</reference>
<name>A0A0H5E6A2_9BACT</name>
<dbReference type="EMBL" id="CWGJ01000019">
    <property type="protein sequence ID" value="CRX38805.1"/>
    <property type="molecule type" value="Genomic_DNA"/>
</dbReference>
<feature type="transmembrane region" description="Helical" evidence="1">
    <location>
        <begin position="51"/>
        <end position="75"/>
    </location>
</feature>
<keyword evidence="3" id="KW-1185">Reference proteome</keyword>
<dbReference type="Proteomes" id="UP000220251">
    <property type="component" value="Unassembled WGS sequence"/>
</dbReference>
<dbReference type="AlphaFoldDB" id="A0A0H5E6A2"/>
<gene>
    <name evidence="2" type="ORF">ELAC_1469</name>
</gene>
<proteinExistence type="predicted"/>
<accession>A0A0H5E6A2</accession>
<keyword evidence="1" id="KW-1133">Transmembrane helix</keyword>
<evidence type="ECO:0000256" key="1">
    <source>
        <dbReference type="SAM" id="Phobius"/>
    </source>
</evidence>
<keyword evidence="1" id="KW-0812">Transmembrane</keyword>
<protein>
    <submittedName>
        <fullName evidence="2">Putative membrane protein</fullName>
    </submittedName>
</protein>
<sequence length="232" mass="26120">MTLPVSSTANSTTLSATNPLSEPLRWYHGHVVRTFEALPKRNAILEVIKRIIVVALIPVAYPLFGFAALIGRIIAPSNEVKGNQMPTRPPLTNEMYLPFSDMEERVSLKLVDAKRAKLFVIANAPEGEMIRTFNFSEPIALPISASELLNEEDRATIEEWDMSGRGYWRYVLLTQNDEGIWRLCAKASDSGCDLVLGPDMIMDTKENLDRCIFHIRCPRPEGTLTFERILSL</sequence>
<keyword evidence="1" id="KW-0472">Membrane</keyword>